<dbReference type="InterPro" id="IPR016181">
    <property type="entry name" value="Acyl_CoA_acyltransferase"/>
</dbReference>
<keyword evidence="3" id="KW-1185">Reference proteome</keyword>
<keyword evidence="2" id="KW-0808">Transferase</keyword>
<protein>
    <submittedName>
        <fullName evidence="2">Ribosomal-protein-alanine N-acetyltransferase</fullName>
    </submittedName>
</protein>
<name>A0A1I6ALP5_9BACI</name>
<reference evidence="3" key="1">
    <citation type="submission" date="2016-10" db="EMBL/GenBank/DDBJ databases">
        <authorList>
            <person name="Varghese N."/>
            <person name="Submissions S."/>
        </authorList>
    </citation>
    <scope>NUCLEOTIDE SEQUENCE [LARGE SCALE GENOMIC DNA]</scope>
    <source>
        <strain evidence="3">DSM 11706</strain>
    </source>
</reference>
<dbReference type="STRING" id="126156.SAMN05421670_3456"/>
<evidence type="ECO:0000313" key="2">
    <source>
        <dbReference type="EMBL" id="SFQ69641.1"/>
    </source>
</evidence>
<dbReference type="EMBL" id="FOXU01000008">
    <property type="protein sequence ID" value="SFQ69641.1"/>
    <property type="molecule type" value="Genomic_DNA"/>
</dbReference>
<dbReference type="GO" id="GO:0016747">
    <property type="term" value="F:acyltransferase activity, transferring groups other than amino-acyl groups"/>
    <property type="evidence" value="ECO:0007669"/>
    <property type="project" value="InterPro"/>
</dbReference>
<proteinExistence type="predicted"/>
<dbReference type="PANTHER" id="PTHR43415:SF3">
    <property type="entry name" value="GNAT-FAMILY ACETYLTRANSFERASE"/>
    <property type="match status" value="1"/>
</dbReference>
<evidence type="ECO:0000313" key="3">
    <source>
        <dbReference type="Proteomes" id="UP000198734"/>
    </source>
</evidence>
<dbReference type="PANTHER" id="PTHR43415">
    <property type="entry name" value="SPERMIDINE N(1)-ACETYLTRANSFERASE"/>
    <property type="match status" value="1"/>
</dbReference>
<evidence type="ECO:0000259" key="1">
    <source>
        <dbReference type="PROSITE" id="PS51186"/>
    </source>
</evidence>
<dbReference type="AlphaFoldDB" id="A0A1I6ALP5"/>
<dbReference type="Proteomes" id="UP000198734">
    <property type="component" value="Unassembled WGS sequence"/>
</dbReference>
<dbReference type="InterPro" id="IPR000182">
    <property type="entry name" value="GNAT_dom"/>
</dbReference>
<dbReference type="SUPFAM" id="SSF55729">
    <property type="entry name" value="Acyl-CoA N-acyltransferases (Nat)"/>
    <property type="match status" value="1"/>
</dbReference>
<gene>
    <name evidence="2" type="ORF">SAMN05421670_3456</name>
</gene>
<dbReference type="Pfam" id="PF13302">
    <property type="entry name" value="Acetyltransf_3"/>
    <property type="match status" value="1"/>
</dbReference>
<dbReference type="PROSITE" id="PS51186">
    <property type="entry name" value="GNAT"/>
    <property type="match status" value="1"/>
</dbReference>
<organism evidence="2 3">
    <name type="scientific">Psychrobacillus psychrotolerans</name>
    <dbReference type="NCBI Taxonomy" id="126156"/>
    <lineage>
        <taxon>Bacteria</taxon>
        <taxon>Bacillati</taxon>
        <taxon>Bacillota</taxon>
        <taxon>Bacilli</taxon>
        <taxon>Bacillales</taxon>
        <taxon>Bacillaceae</taxon>
        <taxon>Psychrobacillus</taxon>
    </lineage>
</organism>
<feature type="domain" description="N-acetyltransferase" evidence="1">
    <location>
        <begin position="2"/>
        <end position="154"/>
    </location>
</feature>
<accession>A0A1I6ALP5</accession>
<sequence>MYILKKMTQTQAEDIASNWHYNDEYSFYDMDADEEDLVEFLDPNKRKESTFAVMNGQDIIGYFCFNRVDKGTIDIGLGLKPNLTGNGRGMEFLRVGLDFAKVTYNPDHITLSVAAFNQRAIKVYKKAGFKEVETFMQTTNGGCFEFLKMTYPCVR</sequence>
<dbReference type="Gene3D" id="3.40.630.30">
    <property type="match status" value="1"/>
</dbReference>